<protein>
    <recommendedName>
        <fullName evidence="4">Acyltransferase</fullName>
    </recommendedName>
</protein>
<organism evidence="2 3">
    <name type="scientific">Burkholderia mayonis</name>
    <dbReference type="NCBI Taxonomy" id="1385591"/>
    <lineage>
        <taxon>Bacteria</taxon>
        <taxon>Pseudomonadati</taxon>
        <taxon>Pseudomonadota</taxon>
        <taxon>Betaproteobacteria</taxon>
        <taxon>Burkholderiales</taxon>
        <taxon>Burkholderiaceae</taxon>
        <taxon>Burkholderia</taxon>
        <taxon>pseudomallei group</taxon>
    </lineage>
</organism>
<keyword evidence="1" id="KW-0812">Transmembrane</keyword>
<accession>A0A1B4G118</accession>
<dbReference type="EMBL" id="CP013389">
    <property type="protein sequence ID" value="AOJ09621.1"/>
    <property type="molecule type" value="Genomic_DNA"/>
</dbReference>
<gene>
    <name evidence="2" type="ORF">WS71_20090</name>
</gene>
<proteinExistence type="predicted"/>
<feature type="transmembrane region" description="Helical" evidence="1">
    <location>
        <begin position="78"/>
        <end position="98"/>
    </location>
</feature>
<keyword evidence="1" id="KW-1133">Transmembrane helix</keyword>
<sequence>MNVKFSRIPELDLLRFLAALAVVFFHYAFRGYAADDMTVMHYPSLEPIARYGYPLYLIHQNVGYMLFNLVRALANRDVMFWGVIAAAIGFSVLVHVAVEKLAARPLKRGVARGLDALQGYALALRGRARQ</sequence>
<evidence type="ECO:0000313" key="3">
    <source>
        <dbReference type="Proteomes" id="UP000067711"/>
    </source>
</evidence>
<keyword evidence="1" id="KW-0472">Membrane</keyword>
<dbReference type="Proteomes" id="UP000067711">
    <property type="component" value="Chromosome 1"/>
</dbReference>
<evidence type="ECO:0000256" key="1">
    <source>
        <dbReference type="SAM" id="Phobius"/>
    </source>
</evidence>
<dbReference type="RefSeq" id="WP_066491575.1">
    <property type="nucleotide sequence ID" value="NZ_CP013389.1"/>
</dbReference>
<reference evidence="2 3" key="1">
    <citation type="submission" date="2015-12" db="EMBL/GenBank/DDBJ databases">
        <title>Diversity of Burkholderia near neighbor genomes.</title>
        <authorList>
            <person name="Sahl J."/>
            <person name="Wagner D."/>
            <person name="Keim P."/>
        </authorList>
    </citation>
    <scope>NUCLEOTIDE SEQUENCE [LARGE SCALE GENOMIC DNA]</scope>
    <source>
        <strain evidence="2 3">BDU8</strain>
    </source>
</reference>
<name>A0A1B4G118_9BURK</name>
<feature type="transmembrane region" description="Helical" evidence="1">
    <location>
        <begin position="12"/>
        <end position="29"/>
    </location>
</feature>
<dbReference type="AlphaFoldDB" id="A0A1B4G118"/>
<evidence type="ECO:0008006" key="4">
    <source>
        <dbReference type="Google" id="ProtNLM"/>
    </source>
</evidence>
<evidence type="ECO:0000313" key="2">
    <source>
        <dbReference type="EMBL" id="AOJ09621.1"/>
    </source>
</evidence>